<evidence type="ECO:0000256" key="7">
    <source>
        <dbReference type="ARBA" id="ARBA00023180"/>
    </source>
</evidence>
<reference evidence="10 11" key="1">
    <citation type="submission" date="2021-07" db="EMBL/GenBank/DDBJ databases">
        <authorList>
            <person name="Imarazene B."/>
            <person name="Zahm M."/>
            <person name="Klopp C."/>
            <person name="Cabau C."/>
            <person name="Beille S."/>
            <person name="Jouanno E."/>
            <person name="Castinel A."/>
            <person name="Lluch J."/>
            <person name="Gil L."/>
            <person name="Kuchtly C."/>
            <person name="Lopez Roques C."/>
            <person name="Donnadieu C."/>
            <person name="Parrinello H."/>
            <person name="Journot L."/>
            <person name="Du K."/>
            <person name="Schartl M."/>
            <person name="Retaux S."/>
            <person name="Guiguen Y."/>
        </authorList>
    </citation>
    <scope>NUCLEOTIDE SEQUENCE [LARGE SCALE GENOMIC DNA]</scope>
    <source>
        <strain evidence="10">Pach_M1</strain>
        <tissue evidence="10">Testis</tissue>
    </source>
</reference>
<keyword evidence="7" id="KW-0325">Glycoprotein</keyword>
<dbReference type="SUPFAM" id="SSF48726">
    <property type="entry name" value="Immunoglobulin"/>
    <property type="match status" value="1"/>
</dbReference>
<feature type="transmembrane region" description="Helical" evidence="8">
    <location>
        <begin position="123"/>
        <end position="148"/>
    </location>
</feature>
<dbReference type="PANTHER" id="PTHR19433:SF111">
    <property type="entry name" value="T CELL RECEPTOR ALPHA VARIABLE 4"/>
    <property type="match status" value="1"/>
</dbReference>
<dbReference type="Pfam" id="PF07686">
    <property type="entry name" value="V-set"/>
    <property type="match status" value="1"/>
</dbReference>
<dbReference type="InterPro" id="IPR036179">
    <property type="entry name" value="Ig-like_dom_sf"/>
</dbReference>
<keyword evidence="8" id="KW-0812">Transmembrane</keyword>
<feature type="domain" description="Ig-like" evidence="9">
    <location>
        <begin position="1"/>
        <end position="86"/>
    </location>
</feature>
<evidence type="ECO:0000256" key="3">
    <source>
        <dbReference type="ARBA" id="ARBA00022729"/>
    </source>
</evidence>
<name>A0A8T2KWY1_ASTMX</name>
<evidence type="ECO:0000313" key="10">
    <source>
        <dbReference type="EMBL" id="KAG9261546.1"/>
    </source>
</evidence>
<gene>
    <name evidence="10" type="ORF">AMEX_G25100</name>
</gene>
<keyword evidence="5 8" id="KW-0472">Membrane</keyword>
<dbReference type="InterPro" id="IPR013783">
    <property type="entry name" value="Ig-like_fold"/>
</dbReference>
<evidence type="ECO:0000256" key="2">
    <source>
        <dbReference type="ARBA" id="ARBA00022475"/>
    </source>
</evidence>
<dbReference type="AlphaFoldDB" id="A0A8T2KWY1"/>
<keyword evidence="2" id="KW-1003">Cell membrane</keyword>
<evidence type="ECO:0000313" key="11">
    <source>
        <dbReference type="Proteomes" id="UP000752171"/>
    </source>
</evidence>
<dbReference type="GO" id="GO:0009617">
    <property type="term" value="P:response to bacterium"/>
    <property type="evidence" value="ECO:0007669"/>
    <property type="project" value="TreeGrafter"/>
</dbReference>
<keyword evidence="8" id="KW-1133">Transmembrane helix</keyword>
<dbReference type="GO" id="GO:0005886">
    <property type="term" value="C:plasma membrane"/>
    <property type="evidence" value="ECO:0007669"/>
    <property type="project" value="UniProtKB-SubCell"/>
</dbReference>
<dbReference type="EMBL" id="JAICCE010000022">
    <property type="protein sequence ID" value="KAG9261546.1"/>
    <property type="molecule type" value="Genomic_DNA"/>
</dbReference>
<dbReference type="Proteomes" id="UP000752171">
    <property type="component" value="Unassembled WGS sequence"/>
</dbReference>
<dbReference type="Gene3D" id="2.60.40.10">
    <property type="entry name" value="Immunoglobulins"/>
    <property type="match status" value="1"/>
</dbReference>
<keyword evidence="4" id="KW-0391">Immunity</keyword>
<dbReference type="InterPro" id="IPR003599">
    <property type="entry name" value="Ig_sub"/>
</dbReference>
<evidence type="ECO:0000256" key="8">
    <source>
        <dbReference type="SAM" id="Phobius"/>
    </source>
</evidence>
<evidence type="ECO:0000256" key="1">
    <source>
        <dbReference type="ARBA" id="ARBA00004236"/>
    </source>
</evidence>
<evidence type="ECO:0000256" key="4">
    <source>
        <dbReference type="ARBA" id="ARBA00022859"/>
    </source>
</evidence>
<evidence type="ECO:0000256" key="5">
    <source>
        <dbReference type="ARBA" id="ARBA00023136"/>
    </source>
</evidence>
<dbReference type="InterPro" id="IPR007110">
    <property type="entry name" value="Ig-like_dom"/>
</dbReference>
<comment type="caution">
    <text evidence="10">The sequence shown here is derived from an EMBL/GenBank/DDBJ whole genome shotgun (WGS) entry which is preliminary data.</text>
</comment>
<evidence type="ECO:0000259" key="9">
    <source>
        <dbReference type="PROSITE" id="PS50835"/>
    </source>
</evidence>
<keyword evidence="6" id="KW-1015">Disulfide bond</keyword>
<keyword evidence="3" id="KW-0732">Signal</keyword>
<dbReference type="PROSITE" id="PS50835">
    <property type="entry name" value="IG_LIKE"/>
    <property type="match status" value="1"/>
</dbReference>
<dbReference type="GO" id="GO:0002376">
    <property type="term" value="P:immune system process"/>
    <property type="evidence" value="ECO:0007669"/>
    <property type="project" value="UniProtKB-KW"/>
</dbReference>
<dbReference type="InterPro" id="IPR013106">
    <property type="entry name" value="Ig_V-set"/>
</dbReference>
<feature type="non-terminal residue" evidence="10">
    <location>
        <position position="182"/>
    </location>
</feature>
<protein>
    <recommendedName>
        <fullName evidence="9">Ig-like domain-containing protein</fullName>
    </recommendedName>
</protein>
<dbReference type="SMART" id="SM00409">
    <property type="entry name" value="IG"/>
    <property type="match status" value="1"/>
</dbReference>
<accession>A0A8T2KWY1</accession>
<comment type="subcellular location">
    <subcellularLocation>
        <location evidence="1">Cell membrane</location>
    </subcellularLocation>
</comment>
<sequence length="182" mass="20803">VEVVAGDNITLWCRHGLSESDYLFWCKHTNNSVPVYIACRYYSLTLRPNPCRFITENERVEMMVNSENSSLTIRSVNVSDSGLYYCSSLYQKYMIYSHSTYLQIRESSRIPDKAPAGSAADGVFPLLTLLFGSMNAVLLSALLVLIFINQSYRKELREERGEGSPKIRLKDPYVQCLYELTN</sequence>
<proteinExistence type="predicted"/>
<evidence type="ECO:0000256" key="6">
    <source>
        <dbReference type="ARBA" id="ARBA00023157"/>
    </source>
</evidence>
<dbReference type="InterPro" id="IPR052051">
    <property type="entry name" value="TCR_complex_component"/>
</dbReference>
<dbReference type="PANTHER" id="PTHR19433">
    <property type="entry name" value="T-CELL RECEPTOR ALPHA CHAIN V REGION-RELATED"/>
    <property type="match status" value="1"/>
</dbReference>
<organism evidence="10 11">
    <name type="scientific">Astyanax mexicanus</name>
    <name type="common">Blind cave fish</name>
    <name type="synonym">Astyanax fasciatus mexicanus</name>
    <dbReference type="NCBI Taxonomy" id="7994"/>
    <lineage>
        <taxon>Eukaryota</taxon>
        <taxon>Metazoa</taxon>
        <taxon>Chordata</taxon>
        <taxon>Craniata</taxon>
        <taxon>Vertebrata</taxon>
        <taxon>Euteleostomi</taxon>
        <taxon>Actinopterygii</taxon>
        <taxon>Neopterygii</taxon>
        <taxon>Teleostei</taxon>
        <taxon>Ostariophysi</taxon>
        <taxon>Characiformes</taxon>
        <taxon>Characoidei</taxon>
        <taxon>Acestrorhamphidae</taxon>
        <taxon>Acestrorhamphinae</taxon>
        <taxon>Astyanax</taxon>
    </lineage>
</organism>